<dbReference type="PANTHER" id="PTHR33969">
    <property type="entry name" value="SEGREGATION AND CONDENSATION PROTEIN A"/>
    <property type="match status" value="1"/>
</dbReference>
<reference evidence="4 5" key="1">
    <citation type="submission" date="2018-12" db="EMBL/GenBank/DDBJ databases">
        <title>Complete genome sequence of Flaviflexus salsibiostraticola KCTC 33148.</title>
        <authorList>
            <person name="Bae J.-W."/>
        </authorList>
    </citation>
    <scope>NUCLEOTIDE SEQUENCE [LARGE SCALE GENOMIC DNA]</scope>
    <source>
        <strain evidence="4 5">KCTC 33148</strain>
    </source>
</reference>
<dbReference type="Pfam" id="PF02616">
    <property type="entry name" value="SMC_ScpA"/>
    <property type="match status" value="1"/>
</dbReference>
<dbReference type="PANTHER" id="PTHR33969:SF2">
    <property type="entry name" value="SEGREGATION AND CONDENSATION PROTEIN A"/>
    <property type="match status" value="1"/>
</dbReference>
<evidence type="ECO:0000256" key="3">
    <source>
        <dbReference type="SAM" id="MobiDB-lite"/>
    </source>
</evidence>
<dbReference type="EMBL" id="CP034438">
    <property type="protein sequence ID" value="AZN29395.1"/>
    <property type="molecule type" value="Genomic_DNA"/>
</dbReference>
<feature type="region of interest" description="Disordered" evidence="3">
    <location>
        <begin position="1"/>
        <end position="34"/>
    </location>
</feature>
<dbReference type="KEGG" id="fsl:EJO69_03025"/>
<accession>A0A3Q8WSU4</accession>
<dbReference type="Proteomes" id="UP000270021">
    <property type="component" value="Chromosome"/>
</dbReference>
<dbReference type="AlphaFoldDB" id="A0A3Q8WSU4"/>
<name>A0A3Q8WSU4_9ACTO</name>
<evidence type="ECO:0000256" key="1">
    <source>
        <dbReference type="ARBA" id="ARBA00022829"/>
    </source>
</evidence>
<keyword evidence="5" id="KW-1185">Reference proteome</keyword>
<proteinExistence type="predicted"/>
<organism evidence="4 5">
    <name type="scientific">Flaviflexus salsibiostraticola</name>
    <dbReference type="NCBI Taxonomy" id="1282737"/>
    <lineage>
        <taxon>Bacteria</taxon>
        <taxon>Bacillati</taxon>
        <taxon>Actinomycetota</taxon>
        <taxon>Actinomycetes</taxon>
        <taxon>Actinomycetales</taxon>
        <taxon>Actinomycetaceae</taxon>
        <taxon>Flaviflexus</taxon>
    </lineage>
</organism>
<dbReference type="GO" id="GO:0007059">
    <property type="term" value="P:chromosome segregation"/>
    <property type="evidence" value="ECO:0007669"/>
    <property type="project" value="UniProtKB-KW"/>
</dbReference>
<dbReference type="InterPro" id="IPR003768">
    <property type="entry name" value="ScpA"/>
</dbReference>
<dbReference type="OrthoDB" id="9811016at2"/>
<evidence type="ECO:0000313" key="4">
    <source>
        <dbReference type="EMBL" id="AZN29395.1"/>
    </source>
</evidence>
<dbReference type="Gene3D" id="6.10.250.2410">
    <property type="match status" value="1"/>
</dbReference>
<protein>
    <recommendedName>
        <fullName evidence="2">Segregation and condensation protein A</fullName>
    </recommendedName>
</protein>
<gene>
    <name evidence="4" type="ORF">EJO69_03025</name>
</gene>
<evidence type="ECO:0000256" key="2">
    <source>
        <dbReference type="ARBA" id="ARBA00044777"/>
    </source>
</evidence>
<evidence type="ECO:0000313" key="5">
    <source>
        <dbReference type="Proteomes" id="UP000270021"/>
    </source>
</evidence>
<feature type="compositionally biased region" description="Basic residues" evidence="3">
    <location>
        <begin position="1"/>
        <end position="11"/>
    </location>
</feature>
<keyword evidence="1" id="KW-0159">Chromosome partition</keyword>
<sequence>MRRSRRSRSRRTPPPTPARTPTAGSPVKSSPAATVRRQETLFETEGTLGFDVSLDIFSGPFDVLLSLIAKRRLDITDVALAEVTDEFLAHARARAEMDLSQASEFLLIASTLLALKAARLLPSEQDDDEDLELLEARDLLFAKLLQYKAYKDLAVLITRTLAENSLAVPRDVPLEQEFAALMPEIDLRITPEGLAVLARRALERDTSTPEIRLDHLHAPLVSVDSQVEVLRVRLAGRGAVTFRELCDDAPSAAAVVARFLAVLELLRQRSVDIRQDAALSELEVLWTA</sequence>